<evidence type="ECO:0008006" key="4">
    <source>
        <dbReference type="Google" id="ProtNLM"/>
    </source>
</evidence>
<evidence type="ECO:0000256" key="1">
    <source>
        <dbReference type="SAM" id="SignalP"/>
    </source>
</evidence>
<feature type="chain" id="PRO_5009177241" description="DUF5105 domain-containing protein" evidence="1">
    <location>
        <begin position="25"/>
        <end position="229"/>
    </location>
</feature>
<evidence type="ECO:0000313" key="3">
    <source>
        <dbReference type="Proteomes" id="UP000095094"/>
    </source>
</evidence>
<dbReference type="AlphaFoldDB" id="A0A1E5GB71"/>
<protein>
    <recommendedName>
        <fullName evidence="4">DUF5105 domain-containing protein</fullName>
    </recommendedName>
</protein>
<dbReference type="PROSITE" id="PS51257">
    <property type="entry name" value="PROKAR_LIPOPROTEIN"/>
    <property type="match status" value="1"/>
</dbReference>
<accession>A0A1E5GB71</accession>
<reference evidence="3" key="1">
    <citation type="submission" date="2016-09" db="EMBL/GenBank/DDBJ databases">
        <authorList>
            <person name="Gulvik C.A."/>
        </authorList>
    </citation>
    <scope>NUCLEOTIDE SEQUENCE [LARGE SCALE GENOMIC DNA]</scope>
    <source>
        <strain evidence="3">LMG 8895</strain>
    </source>
</reference>
<dbReference type="RefSeq" id="WP_069664693.1">
    <property type="nucleotide sequence ID" value="NZ_JBHUJJ010000001.1"/>
</dbReference>
<sequence>MKKKRIIILLALIVVVFTGCTNSADPKEVTTAFINNVIYGKDKENGEKYFYDLDVSNQKGLIDDFSELFGLTEKQAKELAEIYQEKLDEETSFSVKMKNDKTKKYEAVITVTGLDQSKFDQIVDKKTDEELVVWLQSKGYDTIKSLDDIDKLTDEKQLNDLLNELSKLKDKDLDRIQFEALKKTFKELKAGSKPKTIHIELEQDKKEKKYWKIIDEEKRFDELLEAFQG</sequence>
<keyword evidence="3" id="KW-1185">Reference proteome</keyword>
<dbReference type="OrthoDB" id="2182178at2"/>
<evidence type="ECO:0000313" key="2">
    <source>
        <dbReference type="EMBL" id="OEG09939.1"/>
    </source>
</evidence>
<name>A0A1E5GB71_9ENTE</name>
<keyword evidence="1" id="KW-0732">Signal</keyword>
<proteinExistence type="predicted"/>
<feature type="signal peptide" evidence="1">
    <location>
        <begin position="1"/>
        <end position="24"/>
    </location>
</feature>
<dbReference type="EMBL" id="MIJY01000044">
    <property type="protein sequence ID" value="OEG09939.1"/>
    <property type="molecule type" value="Genomic_DNA"/>
</dbReference>
<gene>
    <name evidence="2" type="ORF">BCR25_10590</name>
</gene>
<organism evidence="2 3">
    <name type="scientific">Enterococcus termitis</name>
    <dbReference type="NCBI Taxonomy" id="332950"/>
    <lineage>
        <taxon>Bacteria</taxon>
        <taxon>Bacillati</taxon>
        <taxon>Bacillota</taxon>
        <taxon>Bacilli</taxon>
        <taxon>Lactobacillales</taxon>
        <taxon>Enterococcaceae</taxon>
        <taxon>Enterococcus</taxon>
    </lineage>
</organism>
<comment type="caution">
    <text evidence="2">The sequence shown here is derived from an EMBL/GenBank/DDBJ whole genome shotgun (WGS) entry which is preliminary data.</text>
</comment>
<dbReference type="Proteomes" id="UP000095094">
    <property type="component" value="Unassembled WGS sequence"/>
</dbReference>